<dbReference type="GeneID" id="81399734"/>
<dbReference type="RefSeq" id="XP_056507063.1">
    <property type="nucleotide sequence ID" value="XM_056660565.1"/>
</dbReference>
<gene>
    <name evidence="1" type="ORF">NUU61_010040</name>
</gene>
<name>A0A9W9EHE1_9EURO</name>
<protein>
    <submittedName>
        <fullName evidence="1">Uncharacterized protein</fullName>
    </submittedName>
</protein>
<dbReference type="Proteomes" id="UP001141434">
    <property type="component" value="Unassembled WGS sequence"/>
</dbReference>
<reference evidence="1" key="1">
    <citation type="submission" date="2022-11" db="EMBL/GenBank/DDBJ databases">
        <authorList>
            <person name="Petersen C."/>
        </authorList>
    </citation>
    <scope>NUCLEOTIDE SEQUENCE</scope>
    <source>
        <strain evidence="1">IBT 34128</strain>
    </source>
</reference>
<accession>A0A9W9EHE1</accession>
<dbReference type="EMBL" id="JAPMSZ010000012">
    <property type="protein sequence ID" value="KAJ5081776.1"/>
    <property type="molecule type" value="Genomic_DNA"/>
</dbReference>
<reference evidence="1" key="2">
    <citation type="journal article" date="2023" name="IMA Fungus">
        <title>Comparative genomic study of the Penicillium genus elucidates a diverse pangenome and 15 lateral gene transfer events.</title>
        <authorList>
            <person name="Petersen C."/>
            <person name="Sorensen T."/>
            <person name="Nielsen M.R."/>
            <person name="Sondergaard T.E."/>
            <person name="Sorensen J.L."/>
            <person name="Fitzpatrick D.A."/>
            <person name="Frisvad J.C."/>
            <person name="Nielsen K.L."/>
        </authorList>
    </citation>
    <scope>NUCLEOTIDE SEQUENCE</scope>
    <source>
        <strain evidence="1">IBT 34128</strain>
    </source>
</reference>
<comment type="caution">
    <text evidence="1">The sequence shown here is derived from an EMBL/GenBank/DDBJ whole genome shotgun (WGS) entry which is preliminary data.</text>
</comment>
<sequence length="158" mass="18041">MEDQRQSQLPEGIWMLDASGKRLRQLSDDELARAPNVRDDTTSPDYPSSETIAEYLSSLSPSQQGICDAMRGMGWPDPAIHNLLTLVENTQNHLCAQLRMQGVDETEIQSLDEICNQDMPDLSHLRDPSAEARQRDFQLQLYLLDDVTRRRRVMLGKE</sequence>
<keyword evidence="2" id="KW-1185">Reference proteome</keyword>
<proteinExistence type="predicted"/>
<dbReference type="OrthoDB" id="4301023at2759"/>
<evidence type="ECO:0000313" key="1">
    <source>
        <dbReference type="EMBL" id="KAJ5081776.1"/>
    </source>
</evidence>
<dbReference type="AlphaFoldDB" id="A0A9W9EHE1"/>
<organism evidence="1 2">
    <name type="scientific">Penicillium alfredii</name>
    <dbReference type="NCBI Taxonomy" id="1506179"/>
    <lineage>
        <taxon>Eukaryota</taxon>
        <taxon>Fungi</taxon>
        <taxon>Dikarya</taxon>
        <taxon>Ascomycota</taxon>
        <taxon>Pezizomycotina</taxon>
        <taxon>Eurotiomycetes</taxon>
        <taxon>Eurotiomycetidae</taxon>
        <taxon>Eurotiales</taxon>
        <taxon>Aspergillaceae</taxon>
        <taxon>Penicillium</taxon>
    </lineage>
</organism>
<evidence type="ECO:0000313" key="2">
    <source>
        <dbReference type="Proteomes" id="UP001141434"/>
    </source>
</evidence>